<gene>
    <name evidence="2" type="ORF">SISNIDRAFT_349846</name>
</gene>
<dbReference type="EMBL" id="KV419401">
    <property type="protein sequence ID" value="KZS95485.1"/>
    <property type="molecule type" value="Genomic_DNA"/>
</dbReference>
<sequence length="72" mass="8341">MKGIRMTRCEPRKVPRKDWENLFDGLFSVFFSSVSSNSGFWGTGLWFWVYRTTSTATTRTTVGRLRAARKVT</sequence>
<name>A0A164WYR1_9AGAM</name>
<dbReference type="Proteomes" id="UP000076722">
    <property type="component" value="Unassembled WGS sequence"/>
</dbReference>
<evidence type="ECO:0000256" key="1">
    <source>
        <dbReference type="SAM" id="Phobius"/>
    </source>
</evidence>
<feature type="transmembrane region" description="Helical" evidence="1">
    <location>
        <begin position="21"/>
        <end position="49"/>
    </location>
</feature>
<evidence type="ECO:0000313" key="3">
    <source>
        <dbReference type="Proteomes" id="UP000076722"/>
    </source>
</evidence>
<accession>A0A164WYR1</accession>
<keyword evidence="1" id="KW-0472">Membrane</keyword>
<protein>
    <submittedName>
        <fullName evidence="2">Uncharacterized protein</fullName>
    </submittedName>
</protein>
<organism evidence="2 3">
    <name type="scientific">Sistotremastrum niveocremeum HHB9708</name>
    <dbReference type="NCBI Taxonomy" id="1314777"/>
    <lineage>
        <taxon>Eukaryota</taxon>
        <taxon>Fungi</taxon>
        <taxon>Dikarya</taxon>
        <taxon>Basidiomycota</taxon>
        <taxon>Agaricomycotina</taxon>
        <taxon>Agaricomycetes</taxon>
        <taxon>Sistotremastrales</taxon>
        <taxon>Sistotremastraceae</taxon>
        <taxon>Sertulicium</taxon>
        <taxon>Sertulicium niveocremeum</taxon>
    </lineage>
</organism>
<keyword evidence="1" id="KW-1133">Transmembrane helix</keyword>
<evidence type="ECO:0000313" key="2">
    <source>
        <dbReference type="EMBL" id="KZS95485.1"/>
    </source>
</evidence>
<keyword evidence="1" id="KW-0812">Transmembrane</keyword>
<proteinExistence type="predicted"/>
<keyword evidence="3" id="KW-1185">Reference proteome</keyword>
<reference evidence="2 3" key="1">
    <citation type="journal article" date="2016" name="Mol. Biol. Evol.">
        <title>Comparative Genomics of Early-Diverging Mushroom-Forming Fungi Provides Insights into the Origins of Lignocellulose Decay Capabilities.</title>
        <authorList>
            <person name="Nagy L.G."/>
            <person name="Riley R."/>
            <person name="Tritt A."/>
            <person name="Adam C."/>
            <person name="Daum C."/>
            <person name="Floudas D."/>
            <person name="Sun H."/>
            <person name="Yadav J.S."/>
            <person name="Pangilinan J."/>
            <person name="Larsson K.H."/>
            <person name="Matsuura K."/>
            <person name="Barry K."/>
            <person name="Labutti K."/>
            <person name="Kuo R."/>
            <person name="Ohm R.A."/>
            <person name="Bhattacharya S.S."/>
            <person name="Shirouzu T."/>
            <person name="Yoshinaga Y."/>
            <person name="Martin F.M."/>
            <person name="Grigoriev I.V."/>
            <person name="Hibbett D.S."/>
        </authorList>
    </citation>
    <scope>NUCLEOTIDE SEQUENCE [LARGE SCALE GENOMIC DNA]</scope>
    <source>
        <strain evidence="2 3">HHB9708</strain>
    </source>
</reference>
<dbReference type="AlphaFoldDB" id="A0A164WYR1"/>